<evidence type="ECO:0000313" key="1">
    <source>
        <dbReference type="EMBL" id="KAG7311142.1"/>
    </source>
</evidence>
<proteinExistence type="predicted"/>
<organism evidence="1 2">
    <name type="scientific">Plutella xylostella</name>
    <name type="common">Diamondback moth</name>
    <name type="synonym">Plutella maculipennis</name>
    <dbReference type="NCBI Taxonomy" id="51655"/>
    <lineage>
        <taxon>Eukaryota</taxon>
        <taxon>Metazoa</taxon>
        <taxon>Ecdysozoa</taxon>
        <taxon>Arthropoda</taxon>
        <taxon>Hexapoda</taxon>
        <taxon>Insecta</taxon>
        <taxon>Pterygota</taxon>
        <taxon>Neoptera</taxon>
        <taxon>Endopterygota</taxon>
        <taxon>Lepidoptera</taxon>
        <taxon>Glossata</taxon>
        <taxon>Ditrysia</taxon>
        <taxon>Yponomeutoidea</taxon>
        <taxon>Plutellidae</taxon>
        <taxon>Plutella</taxon>
    </lineage>
</organism>
<evidence type="ECO:0000313" key="2">
    <source>
        <dbReference type="Proteomes" id="UP000823941"/>
    </source>
</evidence>
<protein>
    <submittedName>
        <fullName evidence="1">Uncharacterized protein</fullName>
    </submittedName>
</protein>
<accession>A0ABQ7R1H7</accession>
<gene>
    <name evidence="1" type="ORF">JYU34_002128</name>
</gene>
<reference evidence="1 2" key="1">
    <citation type="submission" date="2021-06" db="EMBL/GenBank/DDBJ databases">
        <title>A haploid diamondback moth (Plutella xylostella L.) genome assembly resolves 31 chromosomes and identifies a diamide resistance mutation.</title>
        <authorList>
            <person name="Ward C.M."/>
            <person name="Perry K.D."/>
            <person name="Baker G."/>
            <person name="Powis K."/>
            <person name="Heckel D.G."/>
            <person name="Baxter S.W."/>
        </authorList>
    </citation>
    <scope>NUCLEOTIDE SEQUENCE [LARGE SCALE GENOMIC DNA]</scope>
    <source>
        <strain evidence="1 2">LV</strain>
        <tissue evidence="1">Single pupa</tissue>
    </source>
</reference>
<dbReference type="EMBL" id="JAHIBW010000004">
    <property type="protein sequence ID" value="KAG7311142.1"/>
    <property type="molecule type" value="Genomic_DNA"/>
</dbReference>
<comment type="caution">
    <text evidence="1">The sequence shown here is derived from an EMBL/GenBank/DDBJ whole genome shotgun (WGS) entry which is preliminary data.</text>
</comment>
<keyword evidence="2" id="KW-1185">Reference proteome</keyword>
<dbReference type="Proteomes" id="UP000823941">
    <property type="component" value="Chromosome 4"/>
</dbReference>
<name>A0ABQ7R1H7_PLUXY</name>
<sequence>MDCIQKYQNENFTSKVEDTIDLSNGEGELTCRREALALPLEGARSLESVLGARGRLARRPSTPLPAPGGWGAGLWGGSGSDVTVARLRDLPGDGPHRPASPSLVNLATFVLRPPKYEDLVPVSSWDKEKEDPTVQPLVVDLPPVAAACSHRDQRCLCPKNSDVISNPDRKSKFARFLRLYFCPCCTCLYEMEQSRTAEGRAPCPAAAAETLPLGPQASQPSPVQS</sequence>